<dbReference type="EMBL" id="MPUH01000926">
    <property type="protein sequence ID" value="OMJ72139.1"/>
    <property type="molecule type" value="Genomic_DNA"/>
</dbReference>
<comment type="caution">
    <text evidence="2">The sequence shown here is derived from an EMBL/GenBank/DDBJ whole genome shotgun (WGS) entry which is preliminary data.</text>
</comment>
<name>A0A1R2B5U9_9CILI</name>
<feature type="coiled-coil region" evidence="1">
    <location>
        <begin position="70"/>
        <end position="97"/>
    </location>
</feature>
<keyword evidence="1" id="KW-0175">Coiled coil</keyword>
<protein>
    <submittedName>
        <fullName evidence="2">Uncharacterized protein</fullName>
    </submittedName>
</protein>
<evidence type="ECO:0000256" key="1">
    <source>
        <dbReference type="SAM" id="Coils"/>
    </source>
</evidence>
<dbReference type="AlphaFoldDB" id="A0A1R2B5U9"/>
<evidence type="ECO:0000313" key="3">
    <source>
        <dbReference type="Proteomes" id="UP000187209"/>
    </source>
</evidence>
<keyword evidence="3" id="KW-1185">Reference proteome</keyword>
<reference evidence="2 3" key="1">
    <citation type="submission" date="2016-11" db="EMBL/GenBank/DDBJ databases">
        <title>The macronuclear genome of Stentor coeruleus: a giant cell with tiny introns.</title>
        <authorList>
            <person name="Slabodnick M."/>
            <person name="Ruby J.G."/>
            <person name="Reiff S.B."/>
            <person name="Swart E.C."/>
            <person name="Gosai S."/>
            <person name="Prabakaran S."/>
            <person name="Witkowska E."/>
            <person name="Larue G.E."/>
            <person name="Fisher S."/>
            <person name="Freeman R.M."/>
            <person name="Gunawardena J."/>
            <person name="Chu W."/>
            <person name="Stover N.A."/>
            <person name="Gregory B.D."/>
            <person name="Nowacki M."/>
            <person name="Derisi J."/>
            <person name="Roy S.W."/>
            <person name="Marshall W.F."/>
            <person name="Sood P."/>
        </authorList>
    </citation>
    <scope>NUCLEOTIDE SEQUENCE [LARGE SCALE GENOMIC DNA]</scope>
    <source>
        <strain evidence="2">WM001</strain>
    </source>
</reference>
<evidence type="ECO:0000313" key="2">
    <source>
        <dbReference type="EMBL" id="OMJ72139.1"/>
    </source>
</evidence>
<proteinExistence type="predicted"/>
<accession>A0A1R2B5U9</accession>
<dbReference type="Proteomes" id="UP000187209">
    <property type="component" value="Unassembled WGS sequence"/>
</dbReference>
<organism evidence="2 3">
    <name type="scientific">Stentor coeruleus</name>
    <dbReference type="NCBI Taxonomy" id="5963"/>
    <lineage>
        <taxon>Eukaryota</taxon>
        <taxon>Sar</taxon>
        <taxon>Alveolata</taxon>
        <taxon>Ciliophora</taxon>
        <taxon>Postciliodesmatophora</taxon>
        <taxon>Heterotrichea</taxon>
        <taxon>Heterotrichida</taxon>
        <taxon>Stentoridae</taxon>
        <taxon>Stentor</taxon>
    </lineage>
</organism>
<sequence length="133" mass="15514">MVKNSKQTTQNIDKIKNSTREFDILFQEIIKITQSIEECSKKVNDLDKNLTEKLVLKNRNDVFLFEQREMKSLHGEEEKYQGKIKDLKAQIRDIQLKETIANGPEKKNPTQVSSLKDIKPIQSLNTLDDFFNS</sequence>
<gene>
    <name evidence="2" type="ORF">SteCoe_29476</name>
</gene>